<feature type="region of interest" description="Disordered" evidence="1">
    <location>
        <begin position="1"/>
        <end position="25"/>
    </location>
</feature>
<sequence length="570" mass="63694">MTKLTAIQPNTAPFFENSPELSRGGSPEFSLYLWNRIRDRGAEPRHHSGYADDDAQRLEFLEGARLYGLELVDLDDPAELERLRSMHPPRHPLQPQQLKMADTLNRSFDSYAVEIPRRASKTTTIFCWLLGRLKCRPAYQVTFSAQNGVAGSRRLREWANKLDAITPPDDADLPPWLQGKPRRSRAAERHTALFGIDPVQEQHATGGRGFRIMRGEVGKGIYFDNGSQLLVLKPDADAYRGEAADVSWIDEAQEIDPDEGADLMAGIVPLQDTKPGSAIVISGTAGEERRGPFWEELHRLRETDPDVGGIDYAADPLTPWDDIEDENRAMAILAEVHPGVGTLTTIDKMRKNWRKLPRPQWAREYLSLWPEGYGLTAIRSDLWDAARTETKKRRPSRVAFGWDTRPGGKSSAVCAAWRDSRGVAHVELVAHRLGTSWLPKLGADLSANYTGSTLAYDDIAEGKATALEMQRLRPRPRVRIISYRDMASGCVQFMRDLEAGNLRHYDQPGLDDAAAHATKREVRGDQGVWLWSSDGAGDVSPLVAATRALTNWDKHYARAKADDYEGLITA</sequence>
<keyword evidence="3" id="KW-1185">Reference proteome</keyword>
<accession>A0A1R4IW41</accession>
<proteinExistence type="predicted"/>
<dbReference type="EMBL" id="FUKR01000022">
    <property type="protein sequence ID" value="SJN24052.1"/>
    <property type="molecule type" value="Genomic_DNA"/>
</dbReference>
<dbReference type="Gene3D" id="3.40.50.300">
    <property type="entry name" value="P-loop containing nucleotide triphosphate hydrolases"/>
    <property type="match status" value="1"/>
</dbReference>
<feature type="compositionally biased region" description="Polar residues" evidence="1">
    <location>
        <begin position="1"/>
        <end position="11"/>
    </location>
</feature>
<evidence type="ECO:0000256" key="1">
    <source>
        <dbReference type="SAM" id="MobiDB-lite"/>
    </source>
</evidence>
<dbReference type="RefSeq" id="WP_087136377.1">
    <property type="nucleotide sequence ID" value="NZ_FUKR01000022.1"/>
</dbReference>
<gene>
    <name evidence="2" type="ORF">FM119_03975</name>
</gene>
<dbReference type="AlphaFoldDB" id="A0A1R4IW41"/>
<protein>
    <submittedName>
        <fullName evidence="2">Phage terminase</fullName>
    </submittedName>
</protein>
<organism evidence="2 3">
    <name type="scientific">Mycetocola reblochoni REB411</name>
    <dbReference type="NCBI Taxonomy" id="1255698"/>
    <lineage>
        <taxon>Bacteria</taxon>
        <taxon>Bacillati</taxon>
        <taxon>Actinomycetota</taxon>
        <taxon>Actinomycetes</taxon>
        <taxon>Micrococcales</taxon>
        <taxon>Microbacteriaceae</taxon>
        <taxon>Mycetocola</taxon>
    </lineage>
</organism>
<evidence type="ECO:0000313" key="3">
    <source>
        <dbReference type="Proteomes" id="UP000196778"/>
    </source>
</evidence>
<name>A0A1R4IW41_9MICO</name>
<reference evidence="3" key="1">
    <citation type="submission" date="2017-02" db="EMBL/GenBank/DDBJ databases">
        <authorList>
            <person name="Dridi B."/>
        </authorList>
    </citation>
    <scope>NUCLEOTIDE SEQUENCE [LARGE SCALE GENOMIC DNA]</scope>
    <source>
        <strain evidence="3">EB411</strain>
    </source>
</reference>
<dbReference type="InterPro" id="IPR027417">
    <property type="entry name" value="P-loop_NTPase"/>
</dbReference>
<dbReference type="Proteomes" id="UP000196778">
    <property type="component" value="Unassembled WGS sequence"/>
</dbReference>
<evidence type="ECO:0000313" key="2">
    <source>
        <dbReference type="EMBL" id="SJN24052.1"/>
    </source>
</evidence>